<evidence type="ECO:0000256" key="1">
    <source>
        <dbReference type="ARBA" id="ARBA00004141"/>
    </source>
</evidence>
<comment type="similarity">
    <text evidence="2">Belongs to the EamA transporter family.</text>
</comment>
<name>A0A2U1THU7_9MICO</name>
<dbReference type="EMBL" id="QEFB01000001">
    <property type="protein sequence ID" value="PWC08457.1"/>
    <property type="molecule type" value="Genomic_DNA"/>
</dbReference>
<feature type="domain" description="EamA" evidence="7">
    <location>
        <begin position="144"/>
        <end position="276"/>
    </location>
</feature>
<evidence type="ECO:0000256" key="4">
    <source>
        <dbReference type="ARBA" id="ARBA00022989"/>
    </source>
</evidence>
<dbReference type="RefSeq" id="WP_108962196.1">
    <property type="nucleotide sequence ID" value="NZ_QEFB01000001.1"/>
</dbReference>
<dbReference type="InterPro" id="IPR050638">
    <property type="entry name" value="AA-Vitamin_Transporters"/>
</dbReference>
<comment type="caution">
    <text evidence="8">The sequence shown here is derived from an EMBL/GenBank/DDBJ whole genome shotgun (WGS) entry which is preliminary data.</text>
</comment>
<keyword evidence="4 6" id="KW-1133">Transmembrane helix</keyword>
<keyword evidence="5 6" id="KW-0472">Membrane</keyword>
<evidence type="ECO:0000256" key="6">
    <source>
        <dbReference type="SAM" id="Phobius"/>
    </source>
</evidence>
<dbReference type="Pfam" id="PF00892">
    <property type="entry name" value="EamA"/>
    <property type="match status" value="2"/>
</dbReference>
<feature type="transmembrane region" description="Helical" evidence="6">
    <location>
        <begin position="35"/>
        <end position="53"/>
    </location>
</feature>
<dbReference type="SUPFAM" id="SSF103481">
    <property type="entry name" value="Multidrug resistance efflux transporter EmrE"/>
    <property type="match status" value="2"/>
</dbReference>
<evidence type="ECO:0000256" key="5">
    <source>
        <dbReference type="ARBA" id="ARBA00023136"/>
    </source>
</evidence>
<dbReference type="PANTHER" id="PTHR32322">
    <property type="entry name" value="INNER MEMBRANE TRANSPORTER"/>
    <property type="match status" value="1"/>
</dbReference>
<dbReference type="InterPro" id="IPR000620">
    <property type="entry name" value="EamA_dom"/>
</dbReference>
<feature type="transmembrane region" description="Helical" evidence="6">
    <location>
        <begin position="65"/>
        <end position="84"/>
    </location>
</feature>
<dbReference type="InterPro" id="IPR037185">
    <property type="entry name" value="EmrE-like"/>
</dbReference>
<gene>
    <name evidence="8" type="ORF">DF223_03785</name>
</gene>
<dbReference type="Proteomes" id="UP000244962">
    <property type="component" value="Unassembled WGS sequence"/>
</dbReference>
<accession>A0A2U1THU7</accession>
<reference evidence="9" key="1">
    <citation type="submission" date="2018-04" db="EMBL/GenBank/DDBJ databases">
        <authorList>
            <person name="Liu S."/>
            <person name="Wang Z."/>
            <person name="Li J."/>
        </authorList>
    </citation>
    <scope>NUCLEOTIDE SEQUENCE [LARGE SCALE GENOMIC DNA]</scope>
    <source>
        <strain evidence="9">622</strain>
    </source>
</reference>
<evidence type="ECO:0000313" key="9">
    <source>
        <dbReference type="Proteomes" id="UP000244962"/>
    </source>
</evidence>
<feature type="transmembrane region" description="Helical" evidence="6">
    <location>
        <begin position="236"/>
        <end position="254"/>
    </location>
</feature>
<feature type="transmembrane region" description="Helical" evidence="6">
    <location>
        <begin position="260"/>
        <end position="286"/>
    </location>
</feature>
<feature type="domain" description="EamA" evidence="7">
    <location>
        <begin position="6"/>
        <end position="134"/>
    </location>
</feature>
<keyword evidence="9" id="KW-1185">Reference proteome</keyword>
<evidence type="ECO:0000313" key="8">
    <source>
        <dbReference type="EMBL" id="PWC08457.1"/>
    </source>
</evidence>
<feature type="transmembrane region" description="Helical" evidence="6">
    <location>
        <begin position="90"/>
        <end position="111"/>
    </location>
</feature>
<evidence type="ECO:0000256" key="2">
    <source>
        <dbReference type="ARBA" id="ARBA00007362"/>
    </source>
</evidence>
<evidence type="ECO:0000259" key="7">
    <source>
        <dbReference type="Pfam" id="PF00892"/>
    </source>
</evidence>
<feature type="transmembrane region" description="Helical" evidence="6">
    <location>
        <begin position="143"/>
        <end position="163"/>
    </location>
</feature>
<comment type="subcellular location">
    <subcellularLocation>
        <location evidence="1">Membrane</location>
        <topology evidence="1">Multi-pass membrane protein</topology>
    </subcellularLocation>
</comment>
<keyword evidence="3 6" id="KW-0812">Transmembrane</keyword>
<proteinExistence type="inferred from homology"/>
<feature type="transmembrane region" description="Helical" evidence="6">
    <location>
        <begin position="206"/>
        <end position="224"/>
    </location>
</feature>
<evidence type="ECO:0000256" key="3">
    <source>
        <dbReference type="ARBA" id="ARBA00022692"/>
    </source>
</evidence>
<sequence length="296" mass="30911">MEGNLRWVLIAAIAPVAWGSTYVVTQHLLPAESPLFGAVLRAFPAGILLLLLTRTLPTGLWWWKSLVLGTLNIGAFFALIYAAAQLLPSGIASTLMATSPAVMMLLAWPMLSERPRALALLGAGIGIGGVFLMLGTGEAPPNALGILASVCAMVLSSVGFILTKKWSTGVNILSLTAWQLIAGGLVILPLAVVVEGGPPQLDPPAILGFLYLTLVATALAYVAWFTGLRHLSTGTVGLIGLLNPVTGVLLGASLGAEVFALPQLIGIVLVFAGIVIGQPAAARLFATMRRTRRRPR</sequence>
<dbReference type="GO" id="GO:0016020">
    <property type="term" value="C:membrane"/>
    <property type="evidence" value="ECO:0007669"/>
    <property type="project" value="UniProtKB-SubCell"/>
</dbReference>
<dbReference type="AlphaFoldDB" id="A0A2U1THU7"/>
<dbReference type="PANTHER" id="PTHR32322:SF2">
    <property type="entry name" value="EAMA DOMAIN-CONTAINING PROTEIN"/>
    <property type="match status" value="1"/>
</dbReference>
<protein>
    <submittedName>
        <fullName evidence="8">EamA family transporter</fullName>
    </submittedName>
</protein>
<organism evidence="8 9">
    <name type="scientific">Mycetocola zhujimingii</name>
    <dbReference type="NCBI Taxonomy" id="2079792"/>
    <lineage>
        <taxon>Bacteria</taxon>
        <taxon>Bacillati</taxon>
        <taxon>Actinomycetota</taxon>
        <taxon>Actinomycetes</taxon>
        <taxon>Micrococcales</taxon>
        <taxon>Microbacteriaceae</taxon>
        <taxon>Mycetocola</taxon>
    </lineage>
</organism>
<feature type="transmembrane region" description="Helical" evidence="6">
    <location>
        <begin position="118"/>
        <end position="137"/>
    </location>
</feature>
<feature type="transmembrane region" description="Helical" evidence="6">
    <location>
        <begin position="175"/>
        <end position="194"/>
    </location>
</feature>